<keyword evidence="2" id="KW-1185">Reference proteome</keyword>
<protein>
    <submittedName>
        <fullName evidence="1">Uncharacterized protein</fullName>
    </submittedName>
</protein>
<accession>A0A1G8ZDK0</accession>
<evidence type="ECO:0000313" key="1">
    <source>
        <dbReference type="EMBL" id="SDK13088.1"/>
    </source>
</evidence>
<reference evidence="2" key="1">
    <citation type="submission" date="2016-10" db="EMBL/GenBank/DDBJ databases">
        <authorList>
            <person name="Varghese N."/>
            <person name="Submissions S."/>
        </authorList>
    </citation>
    <scope>NUCLEOTIDE SEQUENCE [LARGE SCALE GENOMIC DNA]</scope>
    <source>
        <strain evidence="2">CBMB127</strain>
    </source>
</reference>
<dbReference type="AlphaFoldDB" id="A0A1G8ZDK0"/>
<proteinExistence type="predicted"/>
<organism evidence="1 2">
    <name type="scientific">Methylophilus rhizosphaerae</name>
    <dbReference type="NCBI Taxonomy" id="492660"/>
    <lineage>
        <taxon>Bacteria</taxon>
        <taxon>Pseudomonadati</taxon>
        <taxon>Pseudomonadota</taxon>
        <taxon>Betaproteobacteria</taxon>
        <taxon>Nitrosomonadales</taxon>
        <taxon>Methylophilaceae</taxon>
        <taxon>Methylophilus</taxon>
    </lineage>
</organism>
<dbReference type="STRING" id="492660.SAMN05192566_0240"/>
<name>A0A1G8ZDK0_9PROT</name>
<evidence type="ECO:0000313" key="2">
    <source>
        <dbReference type="Proteomes" id="UP000198629"/>
    </source>
</evidence>
<gene>
    <name evidence="1" type="ORF">SAMN05192566_0240</name>
</gene>
<dbReference type="EMBL" id="FNFX01000001">
    <property type="protein sequence ID" value="SDK13088.1"/>
    <property type="molecule type" value="Genomic_DNA"/>
</dbReference>
<dbReference type="RefSeq" id="WP_091468604.1">
    <property type="nucleotide sequence ID" value="NZ_FNFX01000001.1"/>
</dbReference>
<dbReference type="Proteomes" id="UP000198629">
    <property type="component" value="Unassembled WGS sequence"/>
</dbReference>
<sequence length="94" mass="10328">MLSEFGAPLFASHGYTLHALYIKLAPQTFTQWGYLVQHPDETFAVFKDKTQGLQYLDQVLNGTNAAEPPVPAAEKILQEDMVTSPSTSALITTD</sequence>